<evidence type="ECO:0000256" key="4">
    <source>
        <dbReference type="ARBA" id="ARBA00013047"/>
    </source>
</evidence>
<evidence type="ECO:0000256" key="2">
    <source>
        <dbReference type="ARBA" id="ARBA00004686"/>
    </source>
</evidence>
<keyword evidence="9 15" id="KW-0658">Purine biosynthesis</keyword>
<dbReference type="AlphaFoldDB" id="A0A1X7IAS8"/>
<name>A0A1X7IAS8_9BACT</name>
<keyword evidence="19" id="KW-1185">Reference proteome</keyword>
<dbReference type="InterPro" id="IPR036676">
    <property type="entry name" value="PurM-like_C_sf"/>
</dbReference>
<dbReference type="InterPro" id="IPR016188">
    <property type="entry name" value="PurM-like_N"/>
</dbReference>
<evidence type="ECO:0000256" key="1">
    <source>
        <dbReference type="ARBA" id="ARBA00004496"/>
    </source>
</evidence>
<comment type="catalytic activity">
    <reaction evidence="14 15">
        <text>2-formamido-N(1)-(5-O-phospho-beta-D-ribosyl)acetamidine + ATP = 5-amino-1-(5-phospho-beta-D-ribosyl)imidazole + ADP + phosphate + H(+)</text>
        <dbReference type="Rhea" id="RHEA:23032"/>
        <dbReference type="ChEBI" id="CHEBI:15378"/>
        <dbReference type="ChEBI" id="CHEBI:30616"/>
        <dbReference type="ChEBI" id="CHEBI:43474"/>
        <dbReference type="ChEBI" id="CHEBI:137981"/>
        <dbReference type="ChEBI" id="CHEBI:147287"/>
        <dbReference type="ChEBI" id="CHEBI:456216"/>
        <dbReference type="EC" id="6.3.3.1"/>
    </reaction>
</comment>
<dbReference type="InterPro" id="IPR036921">
    <property type="entry name" value="PurM-like_N_sf"/>
</dbReference>
<evidence type="ECO:0000256" key="6">
    <source>
        <dbReference type="ARBA" id="ARBA00022490"/>
    </source>
</evidence>
<dbReference type="Pfam" id="PF02769">
    <property type="entry name" value="AIRS_C"/>
    <property type="match status" value="1"/>
</dbReference>
<accession>A0A1X7IAS8</accession>
<dbReference type="GO" id="GO:0006189">
    <property type="term" value="P:'de novo' IMP biosynthetic process"/>
    <property type="evidence" value="ECO:0007669"/>
    <property type="project" value="UniProtKB-UniRule"/>
</dbReference>
<dbReference type="Gene3D" id="3.90.650.10">
    <property type="entry name" value="PurM-like C-terminal domain"/>
    <property type="match status" value="1"/>
</dbReference>
<evidence type="ECO:0000313" key="18">
    <source>
        <dbReference type="EMBL" id="SMG11810.1"/>
    </source>
</evidence>
<dbReference type="GO" id="GO:0004641">
    <property type="term" value="F:phosphoribosylformylglycinamidine cyclo-ligase activity"/>
    <property type="evidence" value="ECO:0007669"/>
    <property type="project" value="UniProtKB-UniRule"/>
</dbReference>
<organism evidence="18 19">
    <name type="scientific">Dethiosulfovibrio salsuginis</name>
    <dbReference type="NCBI Taxonomy" id="561720"/>
    <lineage>
        <taxon>Bacteria</taxon>
        <taxon>Thermotogati</taxon>
        <taxon>Synergistota</taxon>
        <taxon>Synergistia</taxon>
        <taxon>Synergistales</taxon>
        <taxon>Dethiosulfovibrionaceae</taxon>
        <taxon>Dethiosulfovibrio</taxon>
    </lineage>
</organism>
<evidence type="ECO:0000256" key="7">
    <source>
        <dbReference type="ARBA" id="ARBA00022598"/>
    </source>
</evidence>
<feature type="domain" description="PurM-like C-terminal" evidence="17">
    <location>
        <begin position="172"/>
        <end position="330"/>
    </location>
</feature>
<dbReference type="GO" id="GO:0005829">
    <property type="term" value="C:cytosol"/>
    <property type="evidence" value="ECO:0007669"/>
    <property type="project" value="TreeGrafter"/>
</dbReference>
<evidence type="ECO:0000256" key="12">
    <source>
        <dbReference type="ARBA" id="ARBA00032931"/>
    </source>
</evidence>
<dbReference type="InterPro" id="IPR004733">
    <property type="entry name" value="PurM_cligase"/>
</dbReference>
<evidence type="ECO:0000313" key="19">
    <source>
        <dbReference type="Proteomes" id="UP000193355"/>
    </source>
</evidence>
<reference evidence="19" key="1">
    <citation type="submission" date="2017-04" db="EMBL/GenBank/DDBJ databases">
        <authorList>
            <person name="Varghese N."/>
            <person name="Submissions S."/>
        </authorList>
    </citation>
    <scope>NUCLEOTIDE SEQUENCE [LARGE SCALE GENOMIC DNA]</scope>
    <source>
        <strain evidence="19">USBA 82</strain>
    </source>
</reference>
<gene>
    <name evidence="15" type="primary">purM</name>
    <name evidence="18" type="ORF">SAMN06275492_101294</name>
</gene>
<comment type="similarity">
    <text evidence="3 15">Belongs to the AIR synthase family.</text>
</comment>
<dbReference type="NCBIfam" id="TIGR00878">
    <property type="entry name" value="purM"/>
    <property type="match status" value="1"/>
</dbReference>
<evidence type="ECO:0000256" key="14">
    <source>
        <dbReference type="ARBA" id="ARBA00049057"/>
    </source>
</evidence>
<evidence type="ECO:0000256" key="9">
    <source>
        <dbReference type="ARBA" id="ARBA00022755"/>
    </source>
</evidence>
<dbReference type="RefSeq" id="WP_085543567.1">
    <property type="nucleotide sequence ID" value="NZ_FXBB01000001.1"/>
</dbReference>
<keyword evidence="6 15" id="KW-0963">Cytoplasm</keyword>
<dbReference type="PANTHER" id="PTHR10520:SF12">
    <property type="entry name" value="TRIFUNCTIONAL PURINE BIOSYNTHETIC PROTEIN ADENOSINE-3"/>
    <property type="match status" value="1"/>
</dbReference>
<evidence type="ECO:0000256" key="3">
    <source>
        <dbReference type="ARBA" id="ARBA00010280"/>
    </source>
</evidence>
<comment type="subcellular location">
    <subcellularLocation>
        <location evidence="1 15">Cytoplasm</location>
    </subcellularLocation>
</comment>
<protein>
    <recommendedName>
        <fullName evidence="5 15">Phosphoribosylformylglycinamidine cyclo-ligase</fullName>
        <ecNumber evidence="4 15">6.3.3.1</ecNumber>
    </recommendedName>
    <alternativeName>
        <fullName evidence="12 15">AIR synthase</fullName>
    </alternativeName>
    <alternativeName>
        <fullName evidence="13 15">AIRS</fullName>
    </alternativeName>
    <alternativeName>
        <fullName evidence="11 15">Phosphoribosyl-aminoimidazole synthetase</fullName>
    </alternativeName>
</protein>
<dbReference type="SUPFAM" id="SSF55326">
    <property type="entry name" value="PurM N-terminal domain-like"/>
    <property type="match status" value="1"/>
</dbReference>
<dbReference type="InterPro" id="IPR010918">
    <property type="entry name" value="PurM-like_C_dom"/>
</dbReference>
<dbReference type="UniPathway" id="UPA00074">
    <property type="reaction ID" value="UER00129"/>
</dbReference>
<evidence type="ECO:0000256" key="11">
    <source>
        <dbReference type="ARBA" id="ARBA00031908"/>
    </source>
</evidence>
<dbReference type="OrthoDB" id="9802507at2"/>
<feature type="domain" description="PurM-like N-terminal" evidence="16">
    <location>
        <begin position="45"/>
        <end position="159"/>
    </location>
</feature>
<dbReference type="GO" id="GO:0005524">
    <property type="term" value="F:ATP binding"/>
    <property type="evidence" value="ECO:0007669"/>
    <property type="project" value="UniProtKB-KW"/>
</dbReference>
<comment type="pathway">
    <text evidence="2 15">Purine metabolism; IMP biosynthesis via de novo pathway; 5-amino-1-(5-phospho-D-ribosyl)imidazole from N(2)-formyl-N(1)-(5-phospho-D-ribosyl)glycinamide: step 2/2.</text>
</comment>
<dbReference type="SUPFAM" id="SSF56042">
    <property type="entry name" value="PurM C-terminal domain-like"/>
    <property type="match status" value="1"/>
</dbReference>
<dbReference type="EMBL" id="FXBB01000001">
    <property type="protein sequence ID" value="SMG11810.1"/>
    <property type="molecule type" value="Genomic_DNA"/>
</dbReference>
<evidence type="ECO:0000256" key="8">
    <source>
        <dbReference type="ARBA" id="ARBA00022741"/>
    </source>
</evidence>
<dbReference type="FunFam" id="3.90.650.10:FF:000011">
    <property type="entry name" value="Phosphoribosylformylglycinamidine cyclo-ligase"/>
    <property type="match status" value="1"/>
</dbReference>
<dbReference type="Pfam" id="PF00586">
    <property type="entry name" value="AIRS"/>
    <property type="match status" value="1"/>
</dbReference>
<dbReference type="EC" id="6.3.3.1" evidence="4 15"/>
<keyword evidence="8 15" id="KW-0547">Nucleotide-binding</keyword>
<proteinExistence type="inferred from homology"/>
<dbReference type="CDD" id="cd02196">
    <property type="entry name" value="PurM"/>
    <property type="match status" value="1"/>
</dbReference>
<dbReference type="GO" id="GO:0004637">
    <property type="term" value="F:phosphoribosylamine-glycine ligase activity"/>
    <property type="evidence" value="ECO:0007669"/>
    <property type="project" value="TreeGrafter"/>
</dbReference>
<keyword evidence="10 15" id="KW-0067">ATP-binding</keyword>
<dbReference type="Proteomes" id="UP000193355">
    <property type="component" value="Unassembled WGS sequence"/>
</dbReference>
<evidence type="ECO:0000256" key="5">
    <source>
        <dbReference type="ARBA" id="ARBA00020367"/>
    </source>
</evidence>
<evidence type="ECO:0000256" key="13">
    <source>
        <dbReference type="ARBA" id="ARBA00033093"/>
    </source>
</evidence>
<evidence type="ECO:0000256" key="15">
    <source>
        <dbReference type="HAMAP-Rule" id="MF_00741"/>
    </source>
</evidence>
<dbReference type="HAMAP" id="MF_00741">
    <property type="entry name" value="AIRS"/>
    <property type="match status" value="1"/>
</dbReference>
<evidence type="ECO:0000259" key="16">
    <source>
        <dbReference type="Pfam" id="PF00586"/>
    </source>
</evidence>
<sequence>MKNWTYEESGVTIEGGNRWVSQIGKLLSRRPKSPEVVGGIGGFSGLYDIGGGRLLAACCDGVGTKLEIARAAGSLKGLGQDLVAMSVNDLITCGAKPLLFLDYLACGKLDSQRLIPVVEGIIDGCADSDCVLLGGETAEMPDVYPTEGFDLAGFAVGIVDRSDLIDGSSVNRGDLLIGLHSSGIHSNGYSLVRKALEKELAQDLHSFVPELGETLAEAVLKPTRLYPRPIMRAIKTGAIKSMAHITGGGLEENIARSLPEGMEPNIDYSSWTRPAIFPYMAARGIDESEMRKVFNLGIGFVMTAEEGDVPRLMKSLTDSGETPVVIGSVV</sequence>
<keyword evidence="7 15" id="KW-0436">Ligase</keyword>
<dbReference type="Gene3D" id="3.30.1330.10">
    <property type="entry name" value="PurM-like, N-terminal domain"/>
    <property type="match status" value="1"/>
</dbReference>
<evidence type="ECO:0000256" key="10">
    <source>
        <dbReference type="ARBA" id="ARBA00022840"/>
    </source>
</evidence>
<dbReference type="PANTHER" id="PTHR10520">
    <property type="entry name" value="TRIFUNCTIONAL PURINE BIOSYNTHETIC PROTEIN ADENOSINE-3-RELATED"/>
    <property type="match status" value="1"/>
</dbReference>
<evidence type="ECO:0000259" key="17">
    <source>
        <dbReference type="Pfam" id="PF02769"/>
    </source>
</evidence>
<dbReference type="GO" id="GO:0046084">
    <property type="term" value="P:adenine biosynthetic process"/>
    <property type="evidence" value="ECO:0007669"/>
    <property type="project" value="TreeGrafter"/>
</dbReference>
<dbReference type="STRING" id="561720.SAMN06275492_101294"/>